<dbReference type="Proteomes" id="UP000499080">
    <property type="component" value="Unassembled WGS sequence"/>
</dbReference>
<keyword evidence="3" id="KW-1185">Reference proteome</keyword>
<gene>
    <name evidence="2" type="ORF">AVEN_143698_1</name>
</gene>
<name>A0A4Y2ANU8_ARAVE</name>
<keyword evidence="1" id="KW-0812">Transmembrane</keyword>
<evidence type="ECO:0000256" key="1">
    <source>
        <dbReference type="SAM" id="Phobius"/>
    </source>
</evidence>
<comment type="caution">
    <text evidence="2">The sequence shown here is derived from an EMBL/GenBank/DDBJ whole genome shotgun (WGS) entry which is preliminary data.</text>
</comment>
<evidence type="ECO:0000313" key="2">
    <source>
        <dbReference type="EMBL" id="GBL81410.1"/>
    </source>
</evidence>
<organism evidence="2 3">
    <name type="scientific">Araneus ventricosus</name>
    <name type="common">Orbweaver spider</name>
    <name type="synonym">Epeira ventricosa</name>
    <dbReference type="NCBI Taxonomy" id="182803"/>
    <lineage>
        <taxon>Eukaryota</taxon>
        <taxon>Metazoa</taxon>
        <taxon>Ecdysozoa</taxon>
        <taxon>Arthropoda</taxon>
        <taxon>Chelicerata</taxon>
        <taxon>Arachnida</taxon>
        <taxon>Araneae</taxon>
        <taxon>Araneomorphae</taxon>
        <taxon>Entelegynae</taxon>
        <taxon>Araneoidea</taxon>
        <taxon>Araneidae</taxon>
        <taxon>Araneus</taxon>
    </lineage>
</organism>
<keyword evidence="1" id="KW-1133">Transmembrane helix</keyword>
<reference evidence="2 3" key="1">
    <citation type="journal article" date="2019" name="Sci. Rep.">
        <title>Orb-weaving spider Araneus ventricosus genome elucidates the spidroin gene catalogue.</title>
        <authorList>
            <person name="Kono N."/>
            <person name="Nakamura H."/>
            <person name="Ohtoshi R."/>
            <person name="Moran D.A.P."/>
            <person name="Shinohara A."/>
            <person name="Yoshida Y."/>
            <person name="Fujiwara M."/>
            <person name="Mori M."/>
            <person name="Tomita M."/>
            <person name="Arakawa K."/>
        </authorList>
    </citation>
    <scope>NUCLEOTIDE SEQUENCE [LARGE SCALE GENOMIC DNA]</scope>
</reference>
<feature type="transmembrane region" description="Helical" evidence="1">
    <location>
        <begin position="17"/>
        <end position="34"/>
    </location>
</feature>
<dbReference type="AlphaFoldDB" id="A0A4Y2ANU8"/>
<dbReference type="EMBL" id="BGPR01000025">
    <property type="protein sequence ID" value="GBL81410.1"/>
    <property type="molecule type" value="Genomic_DNA"/>
</dbReference>
<protein>
    <submittedName>
        <fullName evidence="2">Uncharacterized protein</fullName>
    </submittedName>
</protein>
<proteinExistence type="predicted"/>
<evidence type="ECO:0000313" key="3">
    <source>
        <dbReference type="Proteomes" id="UP000499080"/>
    </source>
</evidence>
<accession>A0A4Y2ANU8</accession>
<keyword evidence="1" id="KW-0472">Membrane</keyword>
<sequence>MFPKDFYSNEQSRLNPIVAWFCYVFITTALWISVRQMGKDRVLITARGPTIDTLVPPDRFRGELNPRSKFRSRRAIGANLALVTQRKPEALANPRLLFQVKNAEPFPEEPK</sequence>